<gene>
    <name evidence="2" type="ORF">A0O21_05790</name>
</gene>
<dbReference type="STRING" id="1811193.A0O21_05790"/>
<dbReference type="GO" id="GO:0003677">
    <property type="term" value="F:DNA binding"/>
    <property type="evidence" value="ECO:0007669"/>
    <property type="project" value="InterPro"/>
</dbReference>
<dbReference type="Pfam" id="PF04014">
    <property type="entry name" value="MazE_antitoxin"/>
    <property type="match status" value="1"/>
</dbReference>
<keyword evidence="3" id="KW-1185">Reference proteome</keyword>
<feature type="domain" description="SpoVT-AbrB" evidence="1">
    <location>
        <begin position="7"/>
        <end position="49"/>
    </location>
</feature>
<dbReference type="AlphaFoldDB" id="A0A172Q7Z9"/>
<dbReference type="InterPro" id="IPR037914">
    <property type="entry name" value="SpoVT-AbrB_sf"/>
</dbReference>
<dbReference type="KEGG" id="spat:A0O21_05790"/>
<reference evidence="3" key="2">
    <citation type="submission" date="2016-03" db="EMBL/GenBank/DDBJ databases">
        <title>Streptococcus antelopensis sp. nov., isolated from the feces of the Tibetan antelope (Pantholops hodgsonii) in Hoh Xil National Nature Reserve, Qinghai, China.</title>
        <authorList>
            <person name="Bai X."/>
        </authorList>
    </citation>
    <scope>NUCLEOTIDE SEQUENCE [LARGE SCALE GENOMIC DNA]</scope>
    <source>
        <strain evidence="3">TA 26</strain>
    </source>
</reference>
<accession>A0A172Q7Z9</accession>
<evidence type="ECO:0000313" key="3">
    <source>
        <dbReference type="Proteomes" id="UP000077317"/>
    </source>
</evidence>
<dbReference type="OrthoDB" id="71707at2"/>
<dbReference type="Proteomes" id="UP000077317">
    <property type="component" value="Chromosome"/>
</dbReference>
<dbReference type="NCBIfam" id="NF047400">
    <property type="entry name" value="MazE_PemI_antitoxin"/>
    <property type="match status" value="1"/>
</dbReference>
<dbReference type="InterPro" id="IPR007159">
    <property type="entry name" value="SpoVT-AbrB_dom"/>
</dbReference>
<evidence type="ECO:0000259" key="1">
    <source>
        <dbReference type="SMART" id="SM00966"/>
    </source>
</evidence>
<reference evidence="2 3" key="1">
    <citation type="journal article" date="2016" name="Int. J. Syst. Evol. Microbiol.">
        <title>Streptococcuspantholopis sp. nov., isolated from faeces of the Tibetan antelope (Pantholops hodgsonii).</title>
        <authorList>
            <person name="Bai X."/>
            <person name="Xiong Y."/>
            <person name="Lu S."/>
            <person name="Jin D."/>
            <person name="Lai X."/>
            <person name="Yang J."/>
            <person name="Niu L."/>
            <person name="Hu S."/>
            <person name="Meng X."/>
            <person name="Pu J."/>
            <person name="Ye C."/>
            <person name="Xu J."/>
        </authorList>
    </citation>
    <scope>NUCLEOTIDE SEQUENCE [LARGE SCALE GENOMIC DNA]</scope>
    <source>
        <strain evidence="2 3">TA 26</strain>
    </source>
</reference>
<name>A0A172Q7Z9_9STRE</name>
<dbReference type="SMART" id="SM00966">
    <property type="entry name" value="SpoVT_AbrB"/>
    <property type="match status" value="1"/>
</dbReference>
<dbReference type="RefSeq" id="WP_067062698.1">
    <property type="nucleotide sequence ID" value="NZ_CP014699.1"/>
</dbReference>
<protein>
    <submittedName>
        <fullName evidence="2">AbrB family transcriptional regulator</fullName>
    </submittedName>
</protein>
<proteinExistence type="predicted"/>
<evidence type="ECO:0000313" key="2">
    <source>
        <dbReference type="EMBL" id="AND79571.1"/>
    </source>
</evidence>
<dbReference type="EMBL" id="CP014699">
    <property type="protein sequence ID" value="AND79571.1"/>
    <property type="molecule type" value="Genomic_DNA"/>
</dbReference>
<dbReference type="SUPFAM" id="SSF89447">
    <property type="entry name" value="AbrB/MazE/MraZ-like"/>
    <property type="match status" value="1"/>
</dbReference>
<sequence>MVTVKARKVGNSMIVTLPKTFDIKAGTEFFVYKGVDGALVLAPKIENPFDGEADLTMTDDFKEVVFLDNE</sequence>
<organism evidence="2 3">
    <name type="scientific">Streptococcus pantholopis</name>
    <dbReference type="NCBI Taxonomy" id="1811193"/>
    <lineage>
        <taxon>Bacteria</taxon>
        <taxon>Bacillati</taxon>
        <taxon>Bacillota</taxon>
        <taxon>Bacilli</taxon>
        <taxon>Lactobacillales</taxon>
        <taxon>Streptococcaceae</taxon>
        <taxon>Streptococcus</taxon>
    </lineage>
</organism>